<evidence type="ECO:0000313" key="3">
    <source>
        <dbReference type="Proteomes" id="UP000682877"/>
    </source>
</evidence>
<dbReference type="InterPro" id="IPR043502">
    <property type="entry name" value="DNA/RNA_pol_sf"/>
</dbReference>
<proteinExistence type="predicted"/>
<dbReference type="AlphaFoldDB" id="A0A8S2B972"/>
<protein>
    <recommendedName>
        <fullName evidence="1">Reverse transcriptase Ty1/copia-type domain-containing protein</fullName>
    </recommendedName>
</protein>
<dbReference type="PANTHER" id="PTHR11439:SF470">
    <property type="entry name" value="CYSTEINE-RICH RLK (RECEPTOR-LIKE PROTEIN KINASE) 8"/>
    <property type="match status" value="1"/>
</dbReference>
<dbReference type="SUPFAM" id="SSF56672">
    <property type="entry name" value="DNA/RNA polymerases"/>
    <property type="match status" value="1"/>
</dbReference>
<accession>A0A8S2B972</accession>
<evidence type="ECO:0000313" key="2">
    <source>
        <dbReference type="EMBL" id="CAE6232436.1"/>
    </source>
</evidence>
<dbReference type="InterPro" id="IPR013103">
    <property type="entry name" value="RVT_2"/>
</dbReference>
<dbReference type="Proteomes" id="UP000682877">
    <property type="component" value="Chromosome 8"/>
</dbReference>
<reference evidence="2" key="1">
    <citation type="submission" date="2021-01" db="EMBL/GenBank/DDBJ databases">
        <authorList>
            <person name="Bezrukov I."/>
        </authorList>
    </citation>
    <scope>NUCLEOTIDE SEQUENCE</scope>
</reference>
<dbReference type="CDD" id="cd09272">
    <property type="entry name" value="RNase_HI_RT_Ty1"/>
    <property type="match status" value="1"/>
</dbReference>
<dbReference type="PANTHER" id="PTHR11439">
    <property type="entry name" value="GAG-POL-RELATED RETROTRANSPOSON"/>
    <property type="match status" value="1"/>
</dbReference>
<name>A0A8S2B972_ARAAE</name>
<evidence type="ECO:0000259" key="1">
    <source>
        <dbReference type="Pfam" id="PF07727"/>
    </source>
</evidence>
<sequence>MTTVRLFLDFAAKKNHEVHQMDVHNAFLHGDLEEEVYMKLPQGFSSPTETRVCRLCKSLYGLKQAPRCWFAKLTAALLKYGFSQKKSDYSLFVYSKNGVSLRILVYVDDLIISGNYAEEIKKFKEYLSMCFHMKDLGFLKYFLGIEVARSPTGFYLCQRKYATEIVNEVGFLDCKPFGFPIDQNHKLSLANGRVLADPESYRRLVGRLVYLLATRLDLAYAGTLGQGILLRADSPLHITGWCDSDHSGCPLTRRSLTGWIVQFGSSPISWKTKKQDVVSMSSAEAEYRAMNALTKELKWLKSLLFDLGFDHVKPITIRCDNQAAIHISRADPRRCVH</sequence>
<feature type="domain" description="Reverse transcriptase Ty1/copia-type" evidence="1">
    <location>
        <begin position="3"/>
        <end position="181"/>
    </location>
</feature>
<keyword evidence="3" id="KW-1185">Reference proteome</keyword>
<dbReference type="EMBL" id="LR999458">
    <property type="protein sequence ID" value="CAE6232436.1"/>
    <property type="molecule type" value="Genomic_DNA"/>
</dbReference>
<organism evidence="2 3">
    <name type="scientific">Arabidopsis arenosa</name>
    <name type="common">Sand rock-cress</name>
    <name type="synonym">Cardaminopsis arenosa</name>
    <dbReference type="NCBI Taxonomy" id="38785"/>
    <lineage>
        <taxon>Eukaryota</taxon>
        <taxon>Viridiplantae</taxon>
        <taxon>Streptophyta</taxon>
        <taxon>Embryophyta</taxon>
        <taxon>Tracheophyta</taxon>
        <taxon>Spermatophyta</taxon>
        <taxon>Magnoliopsida</taxon>
        <taxon>eudicotyledons</taxon>
        <taxon>Gunneridae</taxon>
        <taxon>Pentapetalae</taxon>
        <taxon>rosids</taxon>
        <taxon>malvids</taxon>
        <taxon>Brassicales</taxon>
        <taxon>Brassicaceae</taxon>
        <taxon>Camelineae</taxon>
        <taxon>Arabidopsis</taxon>
    </lineage>
</organism>
<dbReference type="Pfam" id="PF07727">
    <property type="entry name" value="RVT_2"/>
    <property type="match status" value="1"/>
</dbReference>
<gene>
    <name evidence="2" type="ORF">AARE701A_LOCUS21127</name>
</gene>